<comment type="caution">
    <text evidence="8">The sequence shown here is derived from an EMBL/GenBank/DDBJ whole genome shotgun (WGS) entry which is preliminary data.</text>
</comment>
<dbReference type="OrthoDB" id="1935484at2759"/>
<gene>
    <name evidence="8" type="ORF">LLEC1_03542</name>
</gene>
<dbReference type="EMBL" id="LUKN01003127">
    <property type="protein sequence ID" value="OAQ97987.1"/>
    <property type="molecule type" value="Genomic_DNA"/>
</dbReference>
<feature type="transmembrane region" description="Helical" evidence="7">
    <location>
        <begin position="223"/>
        <end position="245"/>
    </location>
</feature>
<dbReference type="InterPro" id="IPR011701">
    <property type="entry name" value="MFS"/>
</dbReference>
<feature type="transmembrane region" description="Helical" evidence="7">
    <location>
        <begin position="290"/>
        <end position="311"/>
    </location>
</feature>
<evidence type="ECO:0000313" key="8">
    <source>
        <dbReference type="EMBL" id="OAQ97987.1"/>
    </source>
</evidence>
<organism evidence="8 9">
    <name type="scientific">Cordyceps confragosa</name>
    <name type="common">Lecanicillium lecanii</name>
    <dbReference type="NCBI Taxonomy" id="2714763"/>
    <lineage>
        <taxon>Eukaryota</taxon>
        <taxon>Fungi</taxon>
        <taxon>Dikarya</taxon>
        <taxon>Ascomycota</taxon>
        <taxon>Pezizomycotina</taxon>
        <taxon>Sordariomycetes</taxon>
        <taxon>Hypocreomycetidae</taxon>
        <taxon>Hypocreales</taxon>
        <taxon>Cordycipitaceae</taxon>
        <taxon>Akanthomyces</taxon>
    </lineage>
</organism>
<feature type="transmembrane region" description="Helical" evidence="7">
    <location>
        <begin position="167"/>
        <end position="185"/>
    </location>
</feature>
<dbReference type="PANTHER" id="PTHR43791:SF104">
    <property type="entry name" value="MAJOR FACILITATOR SUPERFAMILY (MFS) PROFILE DOMAIN-CONTAINING PROTEIN-RELATED"/>
    <property type="match status" value="1"/>
</dbReference>
<name>A0A179I5S1_CORDF</name>
<feature type="region of interest" description="Disordered" evidence="6">
    <location>
        <begin position="1"/>
        <end position="31"/>
    </location>
</feature>
<evidence type="ECO:0000313" key="9">
    <source>
        <dbReference type="Proteomes" id="UP000243081"/>
    </source>
</evidence>
<keyword evidence="9" id="KW-1185">Reference proteome</keyword>
<evidence type="ECO:0000256" key="1">
    <source>
        <dbReference type="ARBA" id="ARBA00004141"/>
    </source>
</evidence>
<dbReference type="Proteomes" id="UP000243081">
    <property type="component" value="Unassembled WGS sequence"/>
</dbReference>
<dbReference type="InterPro" id="IPR036259">
    <property type="entry name" value="MFS_trans_sf"/>
</dbReference>
<evidence type="ECO:0000256" key="6">
    <source>
        <dbReference type="SAM" id="MobiDB-lite"/>
    </source>
</evidence>
<keyword evidence="2" id="KW-0813">Transport</keyword>
<keyword evidence="3 7" id="KW-0812">Transmembrane</keyword>
<dbReference type="FunFam" id="1.20.1250.20:FF:000247">
    <property type="entry name" value="MFS general substrate transporter"/>
    <property type="match status" value="1"/>
</dbReference>
<dbReference type="AlphaFoldDB" id="A0A179I5S1"/>
<sequence length="351" mass="39730">MASQTAKEPAVTALDNLGGGSDSASTSGASAKDHLHGNVFVNGGSAEHYEPIPEYEGRHRYDPKAEWTPKEEKRLVRKTAGWLRGKEGWFDEREEVIMVNRILRDDPSKGGMHNRQGLTLPLLWQALSDFDLWPVYLLGFTLLEPVAPIQNYLTLNLRQLGFDTFETNLLTIPGYVLFALQLLFWTRISEWINNRFLVVFFCSVWLFPLVLSLRLLPDGASSWARYALTVLVIGYPYVHSIVVSLTSRNAGSVAGRTVGSAVYNMCVQAGSIIASNIYREDDKPYYRRGNSAILGIIAWNAVFTLAIKGYYMWRNKTKTAKWDSMTPEEKRDYVDTTTEKGSKRLDFRFAH</sequence>
<dbReference type="OMA" id="IFTHIIA"/>
<dbReference type="SUPFAM" id="SSF103473">
    <property type="entry name" value="MFS general substrate transporter"/>
    <property type="match status" value="1"/>
</dbReference>
<comment type="subcellular location">
    <subcellularLocation>
        <location evidence="1">Membrane</location>
        <topology evidence="1">Multi-pass membrane protein</topology>
    </subcellularLocation>
</comment>
<proteinExistence type="predicted"/>
<dbReference type="PANTHER" id="PTHR43791">
    <property type="entry name" value="PERMEASE-RELATED"/>
    <property type="match status" value="1"/>
</dbReference>
<feature type="transmembrane region" description="Helical" evidence="7">
    <location>
        <begin position="257"/>
        <end position="278"/>
    </location>
</feature>
<keyword evidence="5 7" id="KW-0472">Membrane</keyword>
<dbReference type="GO" id="GO:0022857">
    <property type="term" value="F:transmembrane transporter activity"/>
    <property type="evidence" value="ECO:0007669"/>
    <property type="project" value="InterPro"/>
</dbReference>
<dbReference type="GO" id="GO:0016020">
    <property type="term" value="C:membrane"/>
    <property type="evidence" value="ECO:0007669"/>
    <property type="project" value="UniProtKB-SubCell"/>
</dbReference>
<evidence type="ECO:0000256" key="3">
    <source>
        <dbReference type="ARBA" id="ARBA00022692"/>
    </source>
</evidence>
<evidence type="ECO:0000256" key="2">
    <source>
        <dbReference type="ARBA" id="ARBA00022448"/>
    </source>
</evidence>
<evidence type="ECO:0000256" key="4">
    <source>
        <dbReference type="ARBA" id="ARBA00022989"/>
    </source>
</evidence>
<dbReference type="Gene3D" id="1.20.1250.20">
    <property type="entry name" value="MFS general substrate transporter like domains"/>
    <property type="match status" value="1"/>
</dbReference>
<evidence type="ECO:0008006" key="10">
    <source>
        <dbReference type="Google" id="ProtNLM"/>
    </source>
</evidence>
<reference evidence="8 9" key="1">
    <citation type="submission" date="2016-03" db="EMBL/GenBank/DDBJ databases">
        <title>Fine-scale spatial genetic structure of a fungal parasite of coffee scale insects.</title>
        <authorList>
            <person name="Jackson D."/>
            <person name="Zemenick K.A."/>
            <person name="Malloure B."/>
            <person name="Quandt C.A."/>
            <person name="James T.Y."/>
        </authorList>
    </citation>
    <scope>NUCLEOTIDE SEQUENCE [LARGE SCALE GENOMIC DNA]</scope>
    <source>
        <strain evidence="8 9">UM487</strain>
    </source>
</reference>
<evidence type="ECO:0000256" key="7">
    <source>
        <dbReference type="SAM" id="Phobius"/>
    </source>
</evidence>
<keyword evidence="4 7" id="KW-1133">Transmembrane helix</keyword>
<accession>A0A179I5S1</accession>
<protein>
    <recommendedName>
        <fullName evidence="10">Major facilitator superfamily (MFS) profile domain-containing protein</fullName>
    </recommendedName>
</protein>
<evidence type="ECO:0000256" key="5">
    <source>
        <dbReference type="ARBA" id="ARBA00023136"/>
    </source>
</evidence>
<feature type="transmembrane region" description="Helical" evidence="7">
    <location>
        <begin position="197"/>
        <end position="217"/>
    </location>
</feature>
<dbReference type="Pfam" id="PF07690">
    <property type="entry name" value="MFS_1"/>
    <property type="match status" value="1"/>
</dbReference>